<proteinExistence type="inferred from homology"/>
<keyword evidence="11" id="KW-1185">Reference proteome</keyword>
<gene>
    <name evidence="10" type="ORF">MMEN_LOCUS10562</name>
</gene>
<dbReference type="Pfam" id="PF04916">
    <property type="entry name" value="Phospholip_B"/>
    <property type="match status" value="1"/>
</dbReference>
<evidence type="ECO:0000259" key="9">
    <source>
        <dbReference type="Pfam" id="PF14940"/>
    </source>
</evidence>
<name>A0A8S4B3G8_9TELE</name>
<evidence type="ECO:0000256" key="5">
    <source>
        <dbReference type="ARBA" id="ARBA00023098"/>
    </source>
</evidence>
<dbReference type="InterPro" id="IPR039587">
    <property type="entry name" value="TMEM248/TMEM219_dom"/>
</dbReference>
<evidence type="ECO:0000313" key="10">
    <source>
        <dbReference type="EMBL" id="CAG5922832.1"/>
    </source>
</evidence>
<evidence type="ECO:0000256" key="7">
    <source>
        <dbReference type="SAM" id="Phobius"/>
    </source>
</evidence>
<accession>A0A8S4B3G8</accession>
<dbReference type="OrthoDB" id="443524at2759"/>
<keyword evidence="4" id="KW-0442">Lipid degradation</keyword>
<feature type="transmembrane region" description="Helical" evidence="7">
    <location>
        <begin position="569"/>
        <end position="589"/>
    </location>
</feature>
<feature type="transmembrane region" description="Helical" evidence="7">
    <location>
        <begin position="781"/>
        <end position="801"/>
    </location>
</feature>
<evidence type="ECO:0000256" key="3">
    <source>
        <dbReference type="ARBA" id="ARBA00022801"/>
    </source>
</evidence>
<dbReference type="PANTHER" id="PTHR12370">
    <property type="entry name" value="PHOSPHOLIPASE B-RELATED"/>
    <property type="match status" value="1"/>
</dbReference>
<dbReference type="Proteomes" id="UP000677803">
    <property type="component" value="Unassembled WGS sequence"/>
</dbReference>
<feature type="chain" id="PRO_5035912725" evidence="8">
    <location>
        <begin position="37"/>
        <end position="824"/>
    </location>
</feature>
<dbReference type="PANTHER" id="PTHR12370:SF3">
    <property type="entry name" value="PHOSPHOLIPASE B-LIKE 2-RELATED"/>
    <property type="match status" value="1"/>
</dbReference>
<dbReference type="InterPro" id="IPR007000">
    <property type="entry name" value="PLipase_B-like"/>
</dbReference>
<dbReference type="Pfam" id="PF14940">
    <property type="entry name" value="TMEM219"/>
    <property type="match status" value="1"/>
</dbReference>
<dbReference type="GO" id="GO:0004620">
    <property type="term" value="F:phospholipase activity"/>
    <property type="evidence" value="ECO:0007669"/>
    <property type="project" value="InterPro"/>
</dbReference>
<keyword evidence="7" id="KW-1133">Transmembrane helix</keyword>
<keyword evidence="7" id="KW-0472">Membrane</keyword>
<keyword evidence="5" id="KW-0443">Lipid metabolism</keyword>
<reference evidence="10" key="1">
    <citation type="submission" date="2021-05" db="EMBL/GenBank/DDBJ databases">
        <authorList>
            <person name="Tigano A."/>
        </authorList>
    </citation>
    <scope>NUCLEOTIDE SEQUENCE</scope>
</reference>
<dbReference type="AlphaFoldDB" id="A0A8S4B3G8"/>
<comment type="caution">
    <text evidence="10">The sequence shown here is derived from an EMBL/GenBank/DDBJ whole genome shotgun (WGS) entry which is preliminary data.</text>
</comment>
<feature type="signal peptide" evidence="8">
    <location>
        <begin position="1"/>
        <end position="36"/>
    </location>
</feature>
<dbReference type="GO" id="GO:0009395">
    <property type="term" value="P:phospholipid catabolic process"/>
    <property type="evidence" value="ECO:0007669"/>
    <property type="project" value="TreeGrafter"/>
</dbReference>
<comment type="similarity">
    <text evidence="1">Belongs to the phospholipase B-like family.</text>
</comment>
<dbReference type="EMBL" id="CAJRST010011112">
    <property type="protein sequence ID" value="CAG5922832.1"/>
    <property type="molecule type" value="Genomic_DNA"/>
</dbReference>
<feature type="domain" description="TMEM248/TMEM219" evidence="9">
    <location>
        <begin position="558"/>
        <end position="768"/>
    </location>
</feature>
<organism evidence="10 11">
    <name type="scientific">Menidia menidia</name>
    <name type="common">Atlantic silverside</name>
    <dbReference type="NCBI Taxonomy" id="238744"/>
    <lineage>
        <taxon>Eukaryota</taxon>
        <taxon>Metazoa</taxon>
        <taxon>Chordata</taxon>
        <taxon>Craniata</taxon>
        <taxon>Vertebrata</taxon>
        <taxon>Euteleostomi</taxon>
        <taxon>Actinopterygii</taxon>
        <taxon>Neopterygii</taxon>
        <taxon>Teleostei</taxon>
        <taxon>Neoteleostei</taxon>
        <taxon>Acanthomorphata</taxon>
        <taxon>Ovalentaria</taxon>
        <taxon>Atherinomorphae</taxon>
        <taxon>Atheriniformes</taxon>
        <taxon>Atherinopsidae</taxon>
        <taxon>Menidiinae</taxon>
        <taxon>Menidia</taxon>
    </lineage>
</organism>
<sequence>MASGQNEPSASKRPVAVLKVLVRFVVVSFLCTPCRAEIQTAVIDKQSGQMSVVEGFQEDFVAWANFSDDIKTTGWSFLEITTSSKYNDSIQAYAAGAVEAAVTSQLIYKHWMNTLMNYCGPFTSETNYCERLKAFIAANMLWVQEQVEKQPTSPYWYQVRLVLLQLKGLEDSYNDQLSFPTGPFSLNPFGFLLFQMGGDIEDLESALNRSSQTQPLGSGSCSALIKLLPKNKELLVSHDTWNTYQAMLRIMKKYTFAFKMSPSGKDPLPGGTQAFSSYPGSIFSGDDFYILSSGLVTLETTIGNSNPALWKFVQPTGTVMEWLRNIVANRLAVTGKEWAQIFSKFNSGTYNNQWMIVDYNQFTPGETDLKEGLFVVLEQIPGLVVYDDKTEELQKKGYWASYNIPYYVDIFNASGCNELVEKFGPWFSLDQNPRAQIFRRNQTYITDLDSMVALMRYNNFKEDPLSKCEGCDPLHNGENAISARSDLNPANGTYPFGALRQRPHGGTDMKMTSYEMFKDYSMLAVSGPTWDQVPPFQSCSLPHPSSLMMRVWQPISNLREYVSHNPPGATFFLCLLSLALSFICLSFYINTHTLPNPDKAKDWNYFLNSLSQWHLCVIENANSTAEVSSVFPLLKREKENVTAPNSTKSSSSVSLLHLMVPRVVATSPQQNSLKDVSLLTTFKANQLHLEGKEIFYFKLEIVSENSNHTCLTISAPTHLLPLSLLPPRCPASEKNIPAIQVEPSSQRPTASQTCYRLQSKNDPALTVMLTPEEQSVAVRHLLEVSIGLFGVCLMISLAASLTRSLTRHHHWKELDLQSEALIDS</sequence>
<dbReference type="Gene3D" id="3.60.60.30">
    <property type="match status" value="1"/>
</dbReference>
<protein>
    <submittedName>
        <fullName evidence="10">(Atlantic silverside) hypothetical protein</fullName>
    </submittedName>
</protein>
<keyword evidence="7" id="KW-0812">Transmembrane</keyword>
<keyword evidence="2 8" id="KW-0732">Signal</keyword>
<evidence type="ECO:0000256" key="8">
    <source>
        <dbReference type="SAM" id="SignalP"/>
    </source>
</evidence>
<evidence type="ECO:0000256" key="4">
    <source>
        <dbReference type="ARBA" id="ARBA00022963"/>
    </source>
</evidence>
<dbReference type="GO" id="GO:0005576">
    <property type="term" value="C:extracellular region"/>
    <property type="evidence" value="ECO:0007669"/>
    <property type="project" value="TreeGrafter"/>
</dbReference>
<keyword evidence="3" id="KW-0378">Hydrolase</keyword>
<evidence type="ECO:0000256" key="1">
    <source>
        <dbReference type="ARBA" id="ARBA00007835"/>
    </source>
</evidence>
<evidence type="ECO:0000313" key="11">
    <source>
        <dbReference type="Proteomes" id="UP000677803"/>
    </source>
</evidence>
<evidence type="ECO:0000256" key="6">
    <source>
        <dbReference type="ARBA" id="ARBA00023180"/>
    </source>
</evidence>
<evidence type="ECO:0000256" key="2">
    <source>
        <dbReference type="ARBA" id="ARBA00022729"/>
    </source>
</evidence>
<keyword evidence="6" id="KW-0325">Glycoprotein</keyword>